<feature type="region of interest" description="Disordered" evidence="1">
    <location>
        <begin position="496"/>
        <end position="515"/>
    </location>
</feature>
<feature type="compositionally biased region" description="Basic and acidic residues" evidence="1">
    <location>
        <begin position="267"/>
        <end position="278"/>
    </location>
</feature>
<accession>A0A367XZ52</accession>
<reference evidence="2 3" key="1">
    <citation type="submission" date="2018-06" db="EMBL/GenBank/DDBJ databases">
        <title>Whole genome sequencing of Candida tropicalis (genome annotated by CSBL at Korea University).</title>
        <authorList>
            <person name="Ahn J."/>
        </authorList>
    </citation>
    <scope>NUCLEOTIDE SEQUENCE [LARGE SCALE GENOMIC DNA]</scope>
    <source>
        <strain evidence="2 3">ATCC 20962</strain>
    </source>
</reference>
<dbReference type="EMBL" id="QLNQ01000028">
    <property type="protein sequence ID" value="RCK58051.1"/>
    <property type="molecule type" value="Genomic_DNA"/>
</dbReference>
<evidence type="ECO:0000313" key="2">
    <source>
        <dbReference type="EMBL" id="RCK58051.1"/>
    </source>
</evidence>
<evidence type="ECO:0000256" key="1">
    <source>
        <dbReference type="SAM" id="MobiDB-lite"/>
    </source>
</evidence>
<feature type="compositionally biased region" description="Low complexity" evidence="1">
    <location>
        <begin position="546"/>
        <end position="570"/>
    </location>
</feature>
<gene>
    <name evidence="2" type="ORF">Cantr_06937</name>
</gene>
<dbReference type="AlphaFoldDB" id="A0A367XZ52"/>
<feature type="region of interest" description="Disordered" evidence="1">
    <location>
        <begin position="151"/>
        <end position="292"/>
    </location>
</feature>
<feature type="compositionally biased region" description="Basic residues" evidence="1">
    <location>
        <begin position="279"/>
        <end position="292"/>
    </location>
</feature>
<keyword evidence="3" id="KW-1185">Reference proteome</keyword>
<dbReference type="OrthoDB" id="4091477at2759"/>
<feature type="region of interest" description="Disordered" evidence="1">
    <location>
        <begin position="531"/>
        <end position="570"/>
    </location>
</feature>
<name>A0A367XZ52_9ASCO</name>
<sequence>MSADYHAKMSESLFNHYSNLVAVKDNDNPNSATNNALTASTSSTATSDTTINPAFNANNYHHPHLNQAAGMMTLLTPNIQEYKTHGLYQEQEEDDFGYFSSRAALSVPSSRIDPPTNTFDQQLNRFIIKQEPAYLNEQYEQQQLQQQLDENYQVPPPSNDLLPQQLPPQQQNLQHHHQQPQQVVPPPPPQQQQHIHHQPAPAPAQPQQNYMANQNFMPPPARPPPQRQNTAPVYSLSVKNLQQQQQLQQDSTPTSRHMNPPQGYLHQRGESFSHDPRPKIKKGTRPKKKPGFHLKLDGLRKVSGPTITSSQSDSGTDYWNRTPGGYAKLNLSYTPAIGTEQRHDLRISEQDLDVNDSNFGVPSFNLTPSVDPPANTQSGYFELTNKTTNTNQHNVTPGVNHLGVTAGGGFFSPAINENAVNYFNQTFEEYLQDAEKFDFQQDTLDTNFTDLNIPDDPNLFGPLSFDNSLSNEFLSPDNETIDSQTRSFSNDMTASQYYNSNISGGDEDSQDQSQQQLDARLALPTLQKTLSNQSGHSVVSFGSELTRSTSTNPNAAATPPTTTTTTGGGR</sequence>
<feature type="compositionally biased region" description="Pro residues" evidence="1">
    <location>
        <begin position="217"/>
        <end position="226"/>
    </location>
</feature>
<dbReference type="Proteomes" id="UP000253472">
    <property type="component" value="Unassembled WGS sequence"/>
</dbReference>
<feature type="compositionally biased region" description="Low complexity" evidence="1">
    <location>
        <begin position="162"/>
        <end position="173"/>
    </location>
</feature>
<organism evidence="2 3">
    <name type="scientific">Candida viswanathii</name>
    <dbReference type="NCBI Taxonomy" id="5486"/>
    <lineage>
        <taxon>Eukaryota</taxon>
        <taxon>Fungi</taxon>
        <taxon>Dikarya</taxon>
        <taxon>Ascomycota</taxon>
        <taxon>Saccharomycotina</taxon>
        <taxon>Pichiomycetes</taxon>
        <taxon>Debaryomycetaceae</taxon>
        <taxon>Candida/Lodderomyces clade</taxon>
        <taxon>Candida</taxon>
    </lineage>
</organism>
<comment type="caution">
    <text evidence="2">The sequence shown here is derived from an EMBL/GenBank/DDBJ whole genome shotgun (WGS) entry which is preliminary data.</text>
</comment>
<proteinExistence type="predicted"/>
<evidence type="ECO:0000313" key="3">
    <source>
        <dbReference type="Proteomes" id="UP000253472"/>
    </source>
</evidence>
<protein>
    <submittedName>
        <fullName evidence="2">Uncharacterized protein</fullName>
    </submittedName>
</protein>
<dbReference type="STRING" id="5486.A0A367XZ52"/>